<reference evidence="5" key="1">
    <citation type="submission" date="2024-04" db="EMBL/GenBank/DDBJ databases">
        <authorList>
            <person name="Shaw F."/>
            <person name="Minotto A."/>
        </authorList>
    </citation>
    <scope>NUCLEOTIDE SEQUENCE [LARGE SCALE GENOMIC DNA]</scope>
</reference>
<dbReference type="Pfam" id="PF10288">
    <property type="entry name" value="CTU2"/>
    <property type="match status" value="1"/>
</dbReference>
<dbReference type="SUPFAM" id="SSF52402">
    <property type="entry name" value="Adenine nucleotide alpha hydrolases-like"/>
    <property type="match status" value="1"/>
</dbReference>
<dbReference type="PANTHER" id="PTHR20882">
    <property type="entry name" value="CYTOPLASMIC TRNA 2-THIOLATION PROTEIN 2"/>
    <property type="match status" value="1"/>
</dbReference>
<comment type="similarity">
    <text evidence="3">Belongs to the CTU2/NCS2 family.</text>
</comment>
<protein>
    <recommendedName>
        <fullName evidence="3">Cytoplasmic tRNA 2-thiolation protein 2</fullName>
    </recommendedName>
</protein>
<evidence type="ECO:0000313" key="5">
    <source>
        <dbReference type="Proteomes" id="UP001497453"/>
    </source>
</evidence>
<dbReference type="HAMAP" id="MF_03054">
    <property type="entry name" value="CTU2"/>
    <property type="match status" value="1"/>
</dbReference>
<comment type="pathway">
    <text evidence="3">tRNA modification; 5-methoxycarbonylmethyl-2-thiouridine-tRNA biosynthesis.</text>
</comment>
<evidence type="ECO:0000313" key="4">
    <source>
        <dbReference type="EMBL" id="CAL1716185.1"/>
    </source>
</evidence>
<evidence type="ECO:0000256" key="1">
    <source>
        <dbReference type="ARBA" id="ARBA00022490"/>
    </source>
</evidence>
<dbReference type="InterPro" id="IPR014729">
    <property type="entry name" value="Rossmann-like_a/b/a_fold"/>
</dbReference>
<comment type="function">
    <text evidence="3">Plays a central role in 2-thiolation of mcm(5)S(2)U at tRNA wobble positions of tRNA(Lys), tRNA(Glu) and tRNA(Gln). May act by forming a heterodimer with NCS6 that ligates sulfur from thiocarboxylated URM1 onto the uridine of tRNAs at wobble position. Prior mcm(5) tRNA modification by the elongator complex is required for 2-thiolation. May also be involved in protein urmylation.</text>
</comment>
<keyword evidence="2 3" id="KW-0819">tRNA processing</keyword>
<evidence type="ECO:0000256" key="2">
    <source>
        <dbReference type="ARBA" id="ARBA00022694"/>
    </source>
</evidence>
<comment type="subcellular location">
    <subcellularLocation>
        <location evidence="3">Cytoplasm</location>
    </subcellularLocation>
</comment>
<dbReference type="InterPro" id="IPR019407">
    <property type="entry name" value="CTU2"/>
</dbReference>
<dbReference type="PANTHER" id="PTHR20882:SF14">
    <property type="entry name" value="CYTOPLASMIC TRNA 2-THIOLATION PROTEIN 2"/>
    <property type="match status" value="1"/>
</dbReference>
<accession>A0ABP1E8D9</accession>
<dbReference type="Gene3D" id="3.40.50.620">
    <property type="entry name" value="HUPs"/>
    <property type="match status" value="1"/>
</dbReference>
<dbReference type="Proteomes" id="UP001497453">
    <property type="component" value="Chromosome 9"/>
</dbReference>
<proteinExistence type="inferred from homology"/>
<keyword evidence="1 3" id="KW-0963">Cytoplasm</keyword>
<organism evidence="4 5">
    <name type="scientific">Somion occarium</name>
    <dbReference type="NCBI Taxonomy" id="3059160"/>
    <lineage>
        <taxon>Eukaryota</taxon>
        <taxon>Fungi</taxon>
        <taxon>Dikarya</taxon>
        <taxon>Basidiomycota</taxon>
        <taxon>Agaricomycotina</taxon>
        <taxon>Agaricomycetes</taxon>
        <taxon>Polyporales</taxon>
        <taxon>Cerrenaceae</taxon>
        <taxon>Somion</taxon>
    </lineage>
</organism>
<gene>
    <name evidence="3" type="primary">NCS2</name>
    <name evidence="3" type="synonym">CTU2</name>
    <name evidence="4" type="ORF">GFSPODELE1_LOCUS10633</name>
</gene>
<sequence length="501" mass="56203">MSCGNPTTEGQDALLPRRLRHDKSRTCVKCKETIGKIVVRHAVYCKDCFFPLMTFKFRRSLEPFVNAKPDGPRRTALKPTGDLLIGYSGGLGSSVLLDLVHRCYVLPEYDRSTAEGGRDHPRKDRVWRKVNVCYVEVCDAFPGMKDNTESIRCAVEQYDGVELISLRVQDAFDPNWWNTTDRSIDLTHFGVNLTSEELLLSSIPAPASPTDALRIYLSSLPTDTARSTALQTLTRLLLYHTAVRRECSHLLLGTSLTSLAVSLISSIAQGGGFHVKEEIQEEWTPNLDIANTTQNEDAKPSRNQRSVRVIRPLRDIGMKECAVWAWWKGVKVVGRESWEWPGSKLGIGRMTKDFIVGLEKDYPSTVSTIVRTCGKLAPKGDVAAQCLLCARPIQQGVQAWKARISIRSLNASDTKVTAPLLESLRPHLCYTCHTTLTSRSPRTSQDSPTAVPLPMWTIAQSRLWNQSTKAVDADDETELFVERRVNQDEMREVVKEFLLDD</sequence>
<dbReference type="EMBL" id="OZ037952">
    <property type="protein sequence ID" value="CAL1716185.1"/>
    <property type="molecule type" value="Genomic_DNA"/>
</dbReference>
<evidence type="ECO:0000256" key="3">
    <source>
        <dbReference type="HAMAP-Rule" id="MF_03054"/>
    </source>
</evidence>
<name>A0ABP1E8D9_9APHY</name>
<keyword evidence="5" id="KW-1185">Reference proteome</keyword>